<organism evidence="1 2">
    <name type="scientific">Hibiscus sabdariffa</name>
    <name type="common">roselle</name>
    <dbReference type="NCBI Taxonomy" id="183260"/>
    <lineage>
        <taxon>Eukaryota</taxon>
        <taxon>Viridiplantae</taxon>
        <taxon>Streptophyta</taxon>
        <taxon>Embryophyta</taxon>
        <taxon>Tracheophyta</taxon>
        <taxon>Spermatophyta</taxon>
        <taxon>Magnoliopsida</taxon>
        <taxon>eudicotyledons</taxon>
        <taxon>Gunneridae</taxon>
        <taxon>Pentapetalae</taxon>
        <taxon>rosids</taxon>
        <taxon>malvids</taxon>
        <taxon>Malvales</taxon>
        <taxon>Malvaceae</taxon>
        <taxon>Malvoideae</taxon>
        <taxon>Hibiscus</taxon>
    </lineage>
</organism>
<evidence type="ECO:0000313" key="1">
    <source>
        <dbReference type="EMBL" id="KAK8994883.1"/>
    </source>
</evidence>
<keyword evidence="2" id="KW-1185">Reference proteome</keyword>
<name>A0ABR2Q2H6_9ROSI</name>
<reference evidence="1 2" key="1">
    <citation type="journal article" date="2024" name="G3 (Bethesda)">
        <title>Genome assembly of Hibiscus sabdariffa L. provides insights into metabolisms of medicinal natural products.</title>
        <authorList>
            <person name="Kim T."/>
        </authorList>
    </citation>
    <scope>NUCLEOTIDE SEQUENCE [LARGE SCALE GENOMIC DNA]</scope>
    <source>
        <strain evidence="1">TK-2024</strain>
        <tissue evidence="1">Old leaves</tissue>
    </source>
</reference>
<protein>
    <submittedName>
        <fullName evidence="1">Uncharacterized protein</fullName>
    </submittedName>
</protein>
<dbReference type="EMBL" id="JBBPBN010000047">
    <property type="protein sequence ID" value="KAK8994883.1"/>
    <property type="molecule type" value="Genomic_DNA"/>
</dbReference>
<accession>A0ABR2Q2H6</accession>
<comment type="caution">
    <text evidence="1">The sequence shown here is derived from an EMBL/GenBank/DDBJ whole genome shotgun (WGS) entry which is preliminary data.</text>
</comment>
<gene>
    <name evidence="1" type="ORF">V6N11_045951</name>
</gene>
<sequence length="178" mass="19479">MRSKRSTEKAIGRMHVCDAIAEVDKAKGPFKQCNKCSGKPRGLLTLLTARNTCPLRLLVSLKIFFGIQCTYKTLSCIQLENHLNVDMVSEIRLLTVVIFDLFVSSHLLPRVAGFIILIPSSPNVPVTLSSPSTPEPNNVHSFPVALASETNHNVFITESNPEVSPVVNVSNAPLRKSS</sequence>
<evidence type="ECO:0000313" key="2">
    <source>
        <dbReference type="Proteomes" id="UP001396334"/>
    </source>
</evidence>
<dbReference type="Proteomes" id="UP001396334">
    <property type="component" value="Unassembled WGS sequence"/>
</dbReference>
<proteinExistence type="predicted"/>